<keyword evidence="4" id="KW-1185">Reference proteome</keyword>
<feature type="domain" description="DUF403" evidence="1">
    <location>
        <begin position="535"/>
        <end position="837"/>
    </location>
</feature>
<dbReference type="PANTHER" id="PTHR34595:SF2">
    <property type="entry name" value="BLR2978 PROTEIN"/>
    <property type="match status" value="1"/>
</dbReference>
<sequence length="860" mass="93521">MNLYGAGVTSIGEPATGADEATAPFQERVAGRDGIDDALGAEVAHGRLTGAKVDDERLVNELLRLDRRTFRSALADVRRFVQDDGITYGAHAEGEGGRAWRIDPLPVVLDAQEWQRLERGLHQRAHVLGLVFDDLSSRQRLLHDGILPAASVLGHPGYVRPAFGISPERRPLAMGATDLGRDADGNWNVLYDRTQAPSGAGYAMATRRIVSRILPRLHRSTEMSTLLGYFHTMAAAIRDTAPTSDAPPRVVLLSPGPLSETAFDQAFTASLLGVPLVEADDLVVRDAKVWLRGSHGLVPVDVVVRRVDETYSDPLDLRGDSKLGVPGLVESTRLGNTTVLNPIGSGVLENGVIIASFDRITRELLGEDPILPSPPTWWCGDAKGLQHVLANLERLVIKPAARAEGSRLIEGWMLTNSERDALRSRVQAEPWAWIGQEPLPLSTTSIVTEQGLEQRNFVLRTFGVRLGDDHVVMRGGLGRVSATAGASTVSSERGALAKDVWVLGNEPGAGYPLPSARGERAGPQRRANLFETTPRGADNLYWLGRYTERTDGTTRLLAVTNDLAGDHSMHPGTPGAAALEAVLSAIPQLYRTRPMAEGESVADFLRHLVAGPAPHGTVAASVDRVVRAAQGVRDLVSGDTWAVLASLERAVAEIPDDADELQPHFDALLGPILALQGITDNSMYRDTTWAFIDAGTRMERAQFVLTVLRNVFVPGGSPITEFHISEAVLAVGDSTISHRRRVASAIGPSTHLESTLDLLVTDRGNPRSVEFQLEHLATDLETVGDVELSEAAQQLAARVSWLDLSRLADDRDALFDEFGAVLAELRELNDRLTQRHFRRQLPLHAVQPQRWSMSERWLAR</sequence>
<name>A0A6H9WQT8_9MICO</name>
<evidence type="ECO:0000259" key="2">
    <source>
        <dbReference type="Pfam" id="PF14403"/>
    </source>
</evidence>
<dbReference type="Pfam" id="PF04168">
    <property type="entry name" value="Alpha-E"/>
    <property type="match status" value="1"/>
</dbReference>
<accession>A0A6H9WQT8</accession>
<dbReference type="AlphaFoldDB" id="A0A6H9WQT8"/>
<evidence type="ECO:0000313" key="3">
    <source>
        <dbReference type="EMBL" id="KAB1649155.1"/>
    </source>
</evidence>
<dbReference type="SUPFAM" id="SSF56059">
    <property type="entry name" value="Glutathione synthetase ATP-binding domain-like"/>
    <property type="match status" value="1"/>
</dbReference>
<reference evidence="3 4" key="1">
    <citation type="submission" date="2019-09" db="EMBL/GenBank/DDBJ databases">
        <title>Phylogeny of genus Pseudoclavibacter and closely related genus.</title>
        <authorList>
            <person name="Li Y."/>
        </authorList>
    </citation>
    <scope>NUCLEOTIDE SEQUENCE [LARGE SCALE GENOMIC DNA]</scope>
    <source>
        <strain evidence="3 4">EGI 60007</strain>
    </source>
</reference>
<gene>
    <name evidence="3" type="ORF">F8O04_02410</name>
</gene>
<proteinExistence type="predicted"/>
<dbReference type="InterPro" id="IPR007296">
    <property type="entry name" value="DUF403"/>
</dbReference>
<dbReference type="Gene3D" id="3.30.1490.270">
    <property type="match status" value="1"/>
</dbReference>
<dbReference type="Pfam" id="PF14403">
    <property type="entry name" value="CP_ATPgrasp_2"/>
    <property type="match status" value="1"/>
</dbReference>
<comment type="caution">
    <text evidence="3">The sequence shown here is derived from an EMBL/GenBank/DDBJ whole genome shotgun (WGS) entry which is preliminary data.</text>
</comment>
<evidence type="ECO:0000313" key="4">
    <source>
        <dbReference type="Proteomes" id="UP000431744"/>
    </source>
</evidence>
<dbReference type="InterPro" id="IPR051680">
    <property type="entry name" value="ATP-dep_Glu-Cys_Ligase-2"/>
</dbReference>
<protein>
    <submittedName>
        <fullName evidence="3">Circularly permuted type 2 ATP-grasp protein</fullName>
    </submittedName>
</protein>
<organism evidence="3 4">
    <name type="scientific">Pseudoclavibacter endophyticus</name>
    <dbReference type="NCBI Taxonomy" id="1778590"/>
    <lineage>
        <taxon>Bacteria</taxon>
        <taxon>Bacillati</taxon>
        <taxon>Actinomycetota</taxon>
        <taxon>Actinomycetes</taxon>
        <taxon>Micrococcales</taxon>
        <taxon>Microbacteriaceae</taxon>
        <taxon>Pseudoclavibacter</taxon>
    </lineage>
</organism>
<feature type="domain" description="Circularly permuted ATP-grasp type 2" evidence="2">
    <location>
        <begin position="106"/>
        <end position="481"/>
    </location>
</feature>
<dbReference type="InterPro" id="IPR025841">
    <property type="entry name" value="CP_ATPgrasp_2"/>
</dbReference>
<dbReference type="PANTHER" id="PTHR34595">
    <property type="entry name" value="BLR5612 PROTEIN"/>
    <property type="match status" value="1"/>
</dbReference>
<dbReference type="OrthoDB" id="9803842at2"/>
<evidence type="ECO:0000259" key="1">
    <source>
        <dbReference type="Pfam" id="PF04168"/>
    </source>
</evidence>
<dbReference type="Proteomes" id="UP000431744">
    <property type="component" value="Unassembled WGS sequence"/>
</dbReference>
<dbReference type="Gene3D" id="3.40.50.11290">
    <property type="match status" value="1"/>
</dbReference>
<dbReference type="EMBL" id="WBJY01000001">
    <property type="protein sequence ID" value="KAB1649155.1"/>
    <property type="molecule type" value="Genomic_DNA"/>
</dbReference>